<feature type="domain" description="SLH" evidence="2">
    <location>
        <begin position="55"/>
        <end position="118"/>
    </location>
</feature>
<dbReference type="RefSeq" id="WP_070392418.1">
    <property type="nucleotide sequence ID" value="NZ_CP017599.1"/>
</dbReference>
<dbReference type="InterPro" id="IPR001119">
    <property type="entry name" value="SLH_dom"/>
</dbReference>
<accession>A0A1D8TQR2</accession>
<protein>
    <recommendedName>
        <fullName evidence="2">SLH domain-containing protein</fullName>
    </recommendedName>
</protein>
<organism evidence="3 4">
    <name type="scientific">Moorena producens PAL-8-15-08-1</name>
    <dbReference type="NCBI Taxonomy" id="1458985"/>
    <lineage>
        <taxon>Bacteria</taxon>
        <taxon>Bacillati</taxon>
        <taxon>Cyanobacteriota</taxon>
        <taxon>Cyanophyceae</taxon>
        <taxon>Coleofasciculales</taxon>
        <taxon>Coleofasciculaceae</taxon>
        <taxon>Moorena</taxon>
    </lineage>
</organism>
<reference evidence="4" key="1">
    <citation type="submission" date="2016-10" db="EMBL/GenBank/DDBJ databases">
        <title>Comparative genomics uncovers the prolific and rare metabolic potential of the cyanobacterial genus Moorea.</title>
        <authorList>
            <person name="Leao T."/>
            <person name="Castelao G."/>
            <person name="Korobeynikov A."/>
            <person name="Monroe E.A."/>
            <person name="Podell S."/>
            <person name="Glukhov E."/>
            <person name="Allen E."/>
            <person name="Gerwick W.H."/>
            <person name="Gerwick L."/>
        </authorList>
    </citation>
    <scope>NUCLEOTIDE SEQUENCE [LARGE SCALE GENOMIC DNA]</scope>
    <source>
        <strain evidence="4">PAL-8-15-08-1</strain>
    </source>
</reference>
<dbReference type="KEGG" id="mpro:BJP34_11195"/>
<name>A0A1D8TQR2_9CYAN</name>
<proteinExistence type="predicted"/>
<dbReference type="Proteomes" id="UP000177870">
    <property type="component" value="Chromosome"/>
</dbReference>
<evidence type="ECO:0000313" key="4">
    <source>
        <dbReference type="Proteomes" id="UP000177870"/>
    </source>
</evidence>
<dbReference type="EMBL" id="CP017599">
    <property type="protein sequence ID" value="AOW99944.1"/>
    <property type="molecule type" value="Genomic_DNA"/>
</dbReference>
<dbReference type="AlphaFoldDB" id="A0A1D8TQR2"/>
<dbReference type="STRING" id="1458985.BJP34_11195"/>
<dbReference type="Pfam" id="PF00395">
    <property type="entry name" value="SLH"/>
    <property type="match status" value="1"/>
</dbReference>
<evidence type="ECO:0000313" key="3">
    <source>
        <dbReference type="EMBL" id="AOW99944.1"/>
    </source>
</evidence>
<evidence type="ECO:0000259" key="2">
    <source>
        <dbReference type="PROSITE" id="PS51272"/>
    </source>
</evidence>
<evidence type="ECO:0000256" key="1">
    <source>
        <dbReference type="SAM" id="MobiDB-lite"/>
    </source>
</evidence>
<feature type="compositionally biased region" description="Acidic residues" evidence="1">
    <location>
        <begin position="463"/>
        <end position="478"/>
    </location>
</feature>
<feature type="domain" description="SLH" evidence="2">
    <location>
        <begin position="178"/>
        <end position="242"/>
    </location>
</feature>
<feature type="region of interest" description="Disordered" evidence="1">
    <location>
        <begin position="453"/>
        <end position="507"/>
    </location>
</feature>
<gene>
    <name evidence="3" type="ORF">BJP34_11195</name>
</gene>
<dbReference type="PROSITE" id="PS51272">
    <property type="entry name" value="SLH"/>
    <property type="match status" value="2"/>
</dbReference>
<sequence length="507" mass="54911">MSDYLTKELSCLEELSKSGELCSMSSASTWNATSTAMLLLGIVTGATAPMVIAVPNQTSFIDIQDHWAKPFIEGLAAENLVNGYANGTFKPDQAVTYAQFSGMVSQAFSENNLALPKTFDREAAEYWVSRNLTEQDKSNSQLRPSSPLSRGQVLVSLTNGLGLNALGLYSSSSVKNSLSSYEDLSRIPDYAKVSVAAATEKAMVVNYPDVTYLDFGKPATRADVAAFIHQALVNQEVLAPLSSQHPASQYIAQLTEKTKTVGDDSLMEETEATEKTEGTDSTESMTTKDDSFETKEYQVSKGTVINVTYTVSDKMAVERGETIDMTLLVAEDIKNDQGIVLIPKDSEIEGQLVPRYSGSEFLGTQFVAQKLKIGELSYNSINATSKLVTDAKPDDTEKQTLEGAAVNILTGVLTGGDSNQQPEQQNPMIIDPEKDLPLTLGSDLYLQVATKTPEMPETPEAPEAMDTEEIPEAMDTEEMPATPEAPAVLEAPKLELPQVPQLKVPTR</sequence>
<feature type="region of interest" description="Disordered" evidence="1">
    <location>
        <begin position="261"/>
        <end position="293"/>
    </location>
</feature>